<accession>A0A6J8CT69</accession>
<reference evidence="1 2" key="1">
    <citation type="submission" date="2020-06" db="EMBL/GenBank/DDBJ databases">
        <authorList>
            <person name="Li R."/>
            <person name="Bekaert M."/>
        </authorList>
    </citation>
    <scope>NUCLEOTIDE SEQUENCE [LARGE SCALE GENOMIC DNA]</scope>
    <source>
        <strain evidence="2">wild</strain>
    </source>
</reference>
<gene>
    <name evidence="1" type="ORF">MCOR_32885</name>
</gene>
<evidence type="ECO:0000313" key="2">
    <source>
        <dbReference type="Proteomes" id="UP000507470"/>
    </source>
</evidence>
<proteinExistence type="predicted"/>
<protein>
    <submittedName>
        <fullName evidence="1">Uncharacterized protein</fullName>
    </submittedName>
</protein>
<sequence length="167" mass="18467">MTDSIIVQTRHTDFDDATECTVQTQLQRADVLQHCLDLKVGKGTLSIQNGKGISNVTTVVNMDIINENVGYESKATMAMVIPLNFTGQLDCYRVSVVEDTWLQPGTEALVRGHINEYALTKNEEGVGIIEPCDKFIAKDSALYINGKNFSECLRNRTTALYDGIKCS</sequence>
<evidence type="ECO:0000313" key="1">
    <source>
        <dbReference type="EMBL" id="CAC5398517.1"/>
    </source>
</evidence>
<dbReference type="EMBL" id="CACVKT020005908">
    <property type="protein sequence ID" value="CAC5398517.1"/>
    <property type="molecule type" value="Genomic_DNA"/>
</dbReference>
<keyword evidence="2" id="KW-1185">Reference proteome</keyword>
<name>A0A6J8CT69_MYTCO</name>
<dbReference type="Proteomes" id="UP000507470">
    <property type="component" value="Unassembled WGS sequence"/>
</dbReference>
<dbReference type="AlphaFoldDB" id="A0A6J8CT69"/>
<organism evidence="1 2">
    <name type="scientific">Mytilus coruscus</name>
    <name type="common">Sea mussel</name>
    <dbReference type="NCBI Taxonomy" id="42192"/>
    <lineage>
        <taxon>Eukaryota</taxon>
        <taxon>Metazoa</taxon>
        <taxon>Spiralia</taxon>
        <taxon>Lophotrochozoa</taxon>
        <taxon>Mollusca</taxon>
        <taxon>Bivalvia</taxon>
        <taxon>Autobranchia</taxon>
        <taxon>Pteriomorphia</taxon>
        <taxon>Mytilida</taxon>
        <taxon>Mytiloidea</taxon>
        <taxon>Mytilidae</taxon>
        <taxon>Mytilinae</taxon>
        <taxon>Mytilus</taxon>
    </lineage>
</organism>